<comment type="caution">
    <text evidence="2">The sequence shown here is derived from an EMBL/GenBank/DDBJ whole genome shotgun (WGS) entry which is preliminary data.</text>
</comment>
<sequence>MVTGEQFASRDIVLQARDDTLTRVPDTHKFYDALQYPIIFSKGQEGYHFQVPQINPVTGLPLHNKKVSCMDFYAYNMMIRENNFNIVQRCKQLANQFYVDMYVKVESERLRYISLNQTKLRAENYIHLQDAVANDANLNPNNLGRMVILPSSFVIARGNYTNILRTRLFMCVHMVALTYSSPLLANSLARNSQ</sequence>
<feature type="domain" description="Helitron helicase-like" evidence="1">
    <location>
        <begin position="72"/>
        <end position="160"/>
    </location>
</feature>
<dbReference type="STRING" id="151549.A0A4C1SEC2"/>
<evidence type="ECO:0000313" key="3">
    <source>
        <dbReference type="Proteomes" id="UP000299102"/>
    </source>
</evidence>
<dbReference type="Proteomes" id="UP000299102">
    <property type="component" value="Unassembled WGS sequence"/>
</dbReference>
<reference evidence="2 3" key="1">
    <citation type="journal article" date="2019" name="Commun. Biol.">
        <title>The bagworm genome reveals a unique fibroin gene that provides high tensile strength.</title>
        <authorList>
            <person name="Kono N."/>
            <person name="Nakamura H."/>
            <person name="Ohtoshi R."/>
            <person name="Tomita M."/>
            <person name="Numata K."/>
            <person name="Arakawa K."/>
        </authorList>
    </citation>
    <scope>NUCLEOTIDE SEQUENCE [LARGE SCALE GENOMIC DNA]</scope>
</reference>
<dbReference type="PANTHER" id="PTHR45786:SF74">
    <property type="entry name" value="ATP-DEPENDENT DNA HELICASE"/>
    <property type="match status" value="1"/>
</dbReference>
<protein>
    <recommendedName>
        <fullName evidence="1">Helitron helicase-like domain-containing protein</fullName>
    </recommendedName>
</protein>
<dbReference type="AlphaFoldDB" id="A0A4C1SEC2"/>
<name>A0A4C1SEC2_EUMVA</name>
<evidence type="ECO:0000259" key="1">
    <source>
        <dbReference type="Pfam" id="PF14214"/>
    </source>
</evidence>
<dbReference type="PANTHER" id="PTHR45786">
    <property type="entry name" value="DNA BINDING PROTEIN-LIKE"/>
    <property type="match status" value="1"/>
</dbReference>
<dbReference type="Pfam" id="PF14214">
    <property type="entry name" value="Helitron_like_N"/>
    <property type="match status" value="1"/>
</dbReference>
<dbReference type="InterPro" id="IPR025476">
    <property type="entry name" value="Helitron_helicase-like"/>
</dbReference>
<accession>A0A4C1SEC2</accession>
<evidence type="ECO:0000313" key="2">
    <source>
        <dbReference type="EMBL" id="GBO99459.1"/>
    </source>
</evidence>
<gene>
    <name evidence="2" type="ORF">EVAR_87324_1</name>
</gene>
<proteinExistence type="predicted"/>
<keyword evidence="3" id="KW-1185">Reference proteome</keyword>
<dbReference type="OrthoDB" id="1728974at2759"/>
<dbReference type="EMBL" id="BGZK01003277">
    <property type="protein sequence ID" value="GBO99459.1"/>
    <property type="molecule type" value="Genomic_DNA"/>
</dbReference>
<organism evidence="2 3">
    <name type="scientific">Eumeta variegata</name>
    <name type="common">Bagworm moth</name>
    <name type="synonym">Eumeta japonica</name>
    <dbReference type="NCBI Taxonomy" id="151549"/>
    <lineage>
        <taxon>Eukaryota</taxon>
        <taxon>Metazoa</taxon>
        <taxon>Ecdysozoa</taxon>
        <taxon>Arthropoda</taxon>
        <taxon>Hexapoda</taxon>
        <taxon>Insecta</taxon>
        <taxon>Pterygota</taxon>
        <taxon>Neoptera</taxon>
        <taxon>Endopterygota</taxon>
        <taxon>Lepidoptera</taxon>
        <taxon>Glossata</taxon>
        <taxon>Ditrysia</taxon>
        <taxon>Tineoidea</taxon>
        <taxon>Psychidae</taxon>
        <taxon>Oiketicinae</taxon>
        <taxon>Eumeta</taxon>
    </lineage>
</organism>